<evidence type="ECO:0000313" key="5">
    <source>
        <dbReference type="Proteomes" id="UP000596742"/>
    </source>
</evidence>
<evidence type="ECO:0000256" key="2">
    <source>
        <dbReference type="SAM" id="MobiDB-lite"/>
    </source>
</evidence>
<dbReference type="AlphaFoldDB" id="A0A8B6GCX6"/>
<protein>
    <submittedName>
        <fullName evidence="4">Uncharacterized protein</fullName>
    </submittedName>
</protein>
<feature type="transmembrane region" description="Helical" evidence="3">
    <location>
        <begin position="299"/>
        <end position="323"/>
    </location>
</feature>
<reference evidence="4" key="1">
    <citation type="submission" date="2018-11" db="EMBL/GenBank/DDBJ databases">
        <authorList>
            <person name="Alioto T."/>
            <person name="Alioto T."/>
        </authorList>
    </citation>
    <scope>NUCLEOTIDE SEQUENCE</scope>
</reference>
<dbReference type="EMBL" id="UYJE01008238">
    <property type="protein sequence ID" value="VDI62253.1"/>
    <property type="molecule type" value="Genomic_DNA"/>
</dbReference>
<feature type="transmembrane region" description="Helical" evidence="3">
    <location>
        <begin position="246"/>
        <end position="267"/>
    </location>
</feature>
<dbReference type="Proteomes" id="UP000596742">
    <property type="component" value="Unassembled WGS sequence"/>
</dbReference>
<evidence type="ECO:0000256" key="1">
    <source>
        <dbReference type="SAM" id="Coils"/>
    </source>
</evidence>
<feature type="compositionally biased region" description="Acidic residues" evidence="2">
    <location>
        <begin position="18"/>
        <end position="34"/>
    </location>
</feature>
<sequence>MAEGGYEFDNPEFKNNDYDEEEEEETSFQDDEEFQNNINKEFEKSRDLSENDAKIRVDDFKISDRIIEGRAGFQRMLNELDNIEIPLQEISTQQEGQELLETASNEETHVKEIETSFIEQGTSFINEETQTYMTKREMDGIISAMTSVKEEIANELTKLNETNKDLAKENAKLEQAKEDNDEFQIDRISSRIRELESERSARLEVININKEKLRSQVNRFKQTIHKMLNEDKTLGERIRTLFREQGITIVSVLTAFGMIIGVIVEAFTGGTTSPSPSPSPSKGGVQDWMKKQLKNLGKLLSFLAGKLAAALPGIIGSIVSWLLSATKDVVNWFANNLWALLILVFHTISNIDNTINLEQYINNRNGNKRIGLKFIRCSIGWYNVYHGFITKTGETQQRIMNGYYSFQQIVDEFQKENIVLSVNEANGIASLNTTTELKISKGLGNMLGFNNKRKFEPNELHYGNKFVDFAIYKSLYIHLEQVSTSHNYLDGKPSTLLTVIPVENKEFGEVITARFEHPEYKCLVNDVITELKLEIRDENNNKIINHLPINCVLEVI</sequence>
<keyword evidence="5" id="KW-1185">Reference proteome</keyword>
<name>A0A8B6GCX6_MYTGA</name>
<comment type="caution">
    <text evidence="4">The sequence shown here is derived from an EMBL/GenBank/DDBJ whole genome shotgun (WGS) entry which is preliminary data.</text>
</comment>
<accession>A0A8B6GCX6</accession>
<dbReference type="OrthoDB" id="6174679at2759"/>
<keyword evidence="1" id="KW-0175">Coiled coil</keyword>
<feature type="coiled-coil region" evidence="1">
    <location>
        <begin position="145"/>
        <end position="230"/>
    </location>
</feature>
<evidence type="ECO:0000313" key="4">
    <source>
        <dbReference type="EMBL" id="VDI62253.1"/>
    </source>
</evidence>
<keyword evidence="3" id="KW-0812">Transmembrane</keyword>
<feature type="transmembrane region" description="Helical" evidence="3">
    <location>
        <begin position="329"/>
        <end position="348"/>
    </location>
</feature>
<evidence type="ECO:0000256" key="3">
    <source>
        <dbReference type="SAM" id="Phobius"/>
    </source>
</evidence>
<keyword evidence="3" id="KW-0472">Membrane</keyword>
<keyword evidence="3" id="KW-1133">Transmembrane helix</keyword>
<organism evidence="4 5">
    <name type="scientific">Mytilus galloprovincialis</name>
    <name type="common">Mediterranean mussel</name>
    <dbReference type="NCBI Taxonomy" id="29158"/>
    <lineage>
        <taxon>Eukaryota</taxon>
        <taxon>Metazoa</taxon>
        <taxon>Spiralia</taxon>
        <taxon>Lophotrochozoa</taxon>
        <taxon>Mollusca</taxon>
        <taxon>Bivalvia</taxon>
        <taxon>Autobranchia</taxon>
        <taxon>Pteriomorphia</taxon>
        <taxon>Mytilida</taxon>
        <taxon>Mytiloidea</taxon>
        <taxon>Mytilidae</taxon>
        <taxon>Mytilinae</taxon>
        <taxon>Mytilus</taxon>
    </lineage>
</organism>
<feature type="region of interest" description="Disordered" evidence="2">
    <location>
        <begin position="1"/>
        <end position="36"/>
    </location>
</feature>
<gene>
    <name evidence="4" type="ORF">MGAL_10B075060</name>
</gene>
<proteinExistence type="predicted"/>